<keyword evidence="3" id="KW-1185">Reference proteome</keyword>
<comment type="caution">
    <text evidence="2">The sequence shown here is derived from an EMBL/GenBank/DDBJ whole genome shotgun (WGS) entry which is preliminary data.</text>
</comment>
<dbReference type="EMBL" id="JAIWYP010000002">
    <property type="protein sequence ID" value="KAH3861865.1"/>
    <property type="molecule type" value="Genomic_DNA"/>
</dbReference>
<feature type="compositionally biased region" description="Basic and acidic residues" evidence="1">
    <location>
        <begin position="51"/>
        <end position="61"/>
    </location>
</feature>
<name>A0A9D4LPL6_DREPO</name>
<feature type="region of interest" description="Disordered" evidence="1">
    <location>
        <begin position="1"/>
        <end position="61"/>
    </location>
</feature>
<evidence type="ECO:0000313" key="2">
    <source>
        <dbReference type="EMBL" id="KAH3861865.1"/>
    </source>
</evidence>
<gene>
    <name evidence="2" type="ORF">DPMN_024818</name>
</gene>
<evidence type="ECO:0000256" key="1">
    <source>
        <dbReference type="SAM" id="MobiDB-lite"/>
    </source>
</evidence>
<accession>A0A9D4LPL6</accession>
<proteinExistence type="predicted"/>
<protein>
    <submittedName>
        <fullName evidence="2">Uncharacterized protein</fullName>
    </submittedName>
</protein>
<dbReference type="Proteomes" id="UP000828390">
    <property type="component" value="Unassembled WGS sequence"/>
</dbReference>
<sequence length="61" mass="6701">MFGNGCHPVCSGLQNPHDAQGDQQMPDKVLNTMLKHGGTQKPFSYVPSGADLKEFKERAKQ</sequence>
<dbReference type="AlphaFoldDB" id="A0A9D4LPL6"/>
<organism evidence="2 3">
    <name type="scientific">Dreissena polymorpha</name>
    <name type="common">Zebra mussel</name>
    <name type="synonym">Mytilus polymorpha</name>
    <dbReference type="NCBI Taxonomy" id="45954"/>
    <lineage>
        <taxon>Eukaryota</taxon>
        <taxon>Metazoa</taxon>
        <taxon>Spiralia</taxon>
        <taxon>Lophotrochozoa</taxon>
        <taxon>Mollusca</taxon>
        <taxon>Bivalvia</taxon>
        <taxon>Autobranchia</taxon>
        <taxon>Heteroconchia</taxon>
        <taxon>Euheterodonta</taxon>
        <taxon>Imparidentia</taxon>
        <taxon>Neoheterodontei</taxon>
        <taxon>Myida</taxon>
        <taxon>Dreissenoidea</taxon>
        <taxon>Dreissenidae</taxon>
        <taxon>Dreissena</taxon>
    </lineage>
</organism>
<reference evidence="2" key="2">
    <citation type="submission" date="2020-11" db="EMBL/GenBank/DDBJ databases">
        <authorList>
            <person name="McCartney M.A."/>
            <person name="Auch B."/>
            <person name="Kono T."/>
            <person name="Mallez S."/>
            <person name="Becker A."/>
            <person name="Gohl D.M."/>
            <person name="Silverstein K.A.T."/>
            <person name="Koren S."/>
            <person name="Bechman K.B."/>
            <person name="Herman A."/>
            <person name="Abrahante J.E."/>
            <person name="Garbe J."/>
        </authorList>
    </citation>
    <scope>NUCLEOTIDE SEQUENCE</scope>
    <source>
        <strain evidence="2">Duluth1</strain>
        <tissue evidence="2">Whole animal</tissue>
    </source>
</reference>
<reference evidence="2" key="1">
    <citation type="journal article" date="2019" name="bioRxiv">
        <title>The Genome of the Zebra Mussel, Dreissena polymorpha: A Resource for Invasive Species Research.</title>
        <authorList>
            <person name="McCartney M.A."/>
            <person name="Auch B."/>
            <person name="Kono T."/>
            <person name="Mallez S."/>
            <person name="Zhang Y."/>
            <person name="Obille A."/>
            <person name="Becker A."/>
            <person name="Abrahante J.E."/>
            <person name="Garbe J."/>
            <person name="Badalamenti J.P."/>
            <person name="Herman A."/>
            <person name="Mangelson H."/>
            <person name="Liachko I."/>
            <person name="Sullivan S."/>
            <person name="Sone E.D."/>
            <person name="Koren S."/>
            <person name="Silverstein K.A.T."/>
            <person name="Beckman K.B."/>
            <person name="Gohl D.M."/>
        </authorList>
    </citation>
    <scope>NUCLEOTIDE SEQUENCE</scope>
    <source>
        <strain evidence="2">Duluth1</strain>
        <tissue evidence="2">Whole animal</tissue>
    </source>
</reference>
<evidence type="ECO:0000313" key="3">
    <source>
        <dbReference type="Proteomes" id="UP000828390"/>
    </source>
</evidence>